<accession>A0AC60A561</accession>
<sequence length="71" mass="7498">MEPGKQDLPPASASPANSPRFPLQTGLTVSLLPEAHLASIRFLSCQPRSAGERDESGADGPMSHLDKFGPQ</sequence>
<proteinExistence type="predicted"/>
<dbReference type="EMBL" id="OX596091">
    <property type="protein sequence ID" value="CAN0555347.1"/>
    <property type="molecule type" value="Genomic_DNA"/>
</dbReference>
<dbReference type="Proteomes" id="UP001162501">
    <property type="component" value="Chromosome 7"/>
</dbReference>
<feature type="non-terminal residue" evidence="1">
    <location>
        <position position="71"/>
    </location>
</feature>
<reference evidence="1" key="1">
    <citation type="submission" date="2023-05" db="EMBL/GenBank/DDBJ databases">
        <authorList>
            <consortium name="ELIXIR-Norway"/>
        </authorList>
    </citation>
    <scope>NUCLEOTIDE SEQUENCE</scope>
</reference>
<name>A0AC60A561_RANTA</name>
<reference evidence="1" key="2">
    <citation type="submission" date="2025-03" db="EMBL/GenBank/DDBJ databases">
        <authorList>
            <consortium name="ELIXIR-Norway"/>
            <consortium name="Elixir Norway"/>
        </authorList>
    </citation>
    <scope>NUCLEOTIDE SEQUENCE</scope>
</reference>
<gene>
    <name evidence="1" type="ORF">MRATA1EN22A_LOCUS26815</name>
</gene>
<evidence type="ECO:0000313" key="2">
    <source>
        <dbReference type="Proteomes" id="UP001162501"/>
    </source>
</evidence>
<organism evidence="1 2">
    <name type="scientific">Rangifer tarandus platyrhynchus</name>
    <name type="common">Svalbard reindeer</name>
    <dbReference type="NCBI Taxonomy" id="3082113"/>
    <lineage>
        <taxon>Eukaryota</taxon>
        <taxon>Metazoa</taxon>
        <taxon>Chordata</taxon>
        <taxon>Craniata</taxon>
        <taxon>Vertebrata</taxon>
        <taxon>Euteleostomi</taxon>
        <taxon>Mammalia</taxon>
        <taxon>Eutheria</taxon>
        <taxon>Laurasiatheria</taxon>
        <taxon>Artiodactyla</taxon>
        <taxon>Ruminantia</taxon>
        <taxon>Pecora</taxon>
        <taxon>Cervidae</taxon>
        <taxon>Odocoileinae</taxon>
        <taxon>Rangifer</taxon>
    </lineage>
</organism>
<evidence type="ECO:0000313" key="1">
    <source>
        <dbReference type="EMBL" id="CAN0555347.1"/>
    </source>
</evidence>
<protein>
    <submittedName>
        <fullName evidence="1">Uncharacterized protein</fullName>
    </submittedName>
</protein>